<dbReference type="Proteomes" id="UP000792457">
    <property type="component" value="Unassembled WGS sequence"/>
</dbReference>
<organism evidence="1 2">
    <name type="scientific">Ladona fulva</name>
    <name type="common">Scarce chaser dragonfly</name>
    <name type="synonym">Libellula fulva</name>
    <dbReference type="NCBI Taxonomy" id="123851"/>
    <lineage>
        <taxon>Eukaryota</taxon>
        <taxon>Metazoa</taxon>
        <taxon>Ecdysozoa</taxon>
        <taxon>Arthropoda</taxon>
        <taxon>Hexapoda</taxon>
        <taxon>Insecta</taxon>
        <taxon>Pterygota</taxon>
        <taxon>Palaeoptera</taxon>
        <taxon>Odonata</taxon>
        <taxon>Epiprocta</taxon>
        <taxon>Anisoptera</taxon>
        <taxon>Libelluloidea</taxon>
        <taxon>Libellulidae</taxon>
        <taxon>Ladona</taxon>
    </lineage>
</organism>
<sequence length="60" mass="7098">MSSLLQQPKRILFMIVYWIQANNDEVFLKQFPGFSMAQMNEGLLVRSDIRKLLKLPRTKD</sequence>
<gene>
    <name evidence="1" type="ORF">J437_LFUL015362</name>
</gene>
<name>A0A8K0KG51_LADFU</name>
<accession>A0A8K0KG51</accession>
<comment type="caution">
    <text evidence="1">The sequence shown here is derived from an EMBL/GenBank/DDBJ whole genome shotgun (WGS) entry which is preliminary data.</text>
</comment>
<evidence type="ECO:0000313" key="2">
    <source>
        <dbReference type="Proteomes" id="UP000792457"/>
    </source>
</evidence>
<protein>
    <submittedName>
        <fullName evidence="1">Uncharacterized protein</fullName>
    </submittedName>
</protein>
<keyword evidence="2" id="KW-1185">Reference proteome</keyword>
<proteinExistence type="predicted"/>
<evidence type="ECO:0000313" key="1">
    <source>
        <dbReference type="EMBL" id="KAG8234571.1"/>
    </source>
</evidence>
<dbReference type="EMBL" id="KZ308828">
    <property type="protein sequence ID" value="KAG8234571.1"/>
    <property type="molecule type" value="Genomic_DNA"/>
</dbReference>
<dbReference type="AlphaFoldDB" id="A0A8K0KG51"/>
<reference evidence="1" key="2">
    <citation type="submission" date="2017-10" db="EMBL/GenBank/DDBJ databases">
        <title>Ladona fulva Genome sequencing and assembly.</title>
        <authorList>
            <person name="Murali S."/>
            <person name="Richards S."/>
            <person name="Bandaranaike D."/>
            <person name="Bellair M."/>
            <person name="Blankenburg K."/>
            <person name="Chao H."/>
            <person name="Dinh H."/>
            <person name="Doddapaneni H."/>
            <person name="Dugan-Rocha S."/>
            <person name="Elkadiri S."/>
            <person name="Gnanaolivu R."/>
            <person name="Hernandez B."/>
            <person name="Skinner E."/>
            <person name="Javaid M."/>
            <person name="Lee S."/>
            <person name="Li M."/>
            <person name="Ming W."/>
            <person name="Munidasa M."/>
            <person name="Muniz J."/>
            <person name="Nguyen L."/>
            <person name="Hughes D."/>
            <person name="Osuji N."/>
            <person name="Pu L.-L."/>
            <person name="Puazo M."/>
            <person name="Qu C."/>
            <person name="Quiroz J."/>
            <person name="Raj R."/>
            <person name="Weissenberger G."/>
            <person name="Xin Y."/>
            <person name="Zou X."/>
            <person name="Han Y."/>
            <person name="Worley K."/>
            <person name="Muzny D."/>
            <person name="Gibbs R."/>
        </authorList>
    </citation>
    <scope>NUCLEOTIDE SEQUENCE</scope>
    <source>
        <strain evidence="1">Sampled in the wild</strain>
    </source>
</reference>
<reference evidence="1" key="1">
    <citation type="submission" date="2013-04" db="EMBL/GenBank/DDBJ databases">
        <authorList>
            <person name="Qu J."/>
            <person name="Murali S.C."/>
            <person name="Bandaranaike D."/>
            <person name="Bellair M."/>
            <person name="Blankenburg K."/>
            <person name="Chao H."/>
            <person name="Dinh H."/>
            <person name="Doddapaneni H."/>
            <person name="Downs B."/>
            <person name="Dugan-Rocha S."/>
            <person name="Elkadiri S."/>
            <person name="Gnanaolivu R.D."/>
            <person name="Hernandez B."/>
            <person name="Javaid M."/>
            <person name="Jayaseelan J.C."/>
            <person name="Lee S."/>
            <person name="Li M."/>
            <person name="Ming W."/>
            <person name="Munidasa M."/>
            <person name="Muniz J."/>
            <person name="Nguyen L."/>
            <person name="Ongeri F."/>
            <person name="Osuji N."/>
            <person name="Pu L.-L."/>
            <person name="Puazo M."/>
            <person name="Qu C."/>
            <person name="Quiroz J."/>
            <person name="Raj R."/>
            <person name="Weissenberger G."/>
            <person name="Xin Y."/>
            <person name="Zou X."/>
            <person name="Han Y."/>
            <person name="Richards S."/>
            <person name="Worley K."/>
            <person name="Muzny D."/>
            <person name="Gibbs R."/>
        </authorList>
    </citation>
    <scope>NUCLEOTIDE SEQUENCE</scope>
    <source>
        <strain evidence="1">Sampled in the wild</strain>
    </source>
</reference>